<dbReference type="EMBL" id="QZWG01000018">
    <property type="protein sequence ID" value="RZB51285.1"/>
    <property type="molecule type" value="Genomic_DNA"/>
</dbReference>
<feature type="transmembrane region" description="Helical" evidence="1">
    <location>
        <begin position="7"/>
        <end position="26"/>
    </location>
</feature>
<keyword evidence="1" id="KW-0472">Membrane</keyword>
<accession>A0A445FQY6</accession>
<sequence length="348" mass="39746">MYGEIERFIKVWISAILGLCYCYYIVARIPKGFLRLLSLLPILYLFIILPLNISSPNLVGYTSFFLVQLGIFKLLLFSFNKGPLALSPSNIVHFISIASLPITPKQHPPTNKNNTTNTQKPKWLLPLKLLIFAMIARVYEYNEYFHPHFILVLYCLHLYLGLELVFALIATPVQTLFGLEIEPHFNKPYLSSSLHDFWGHRWNLMVRHGKKIHTGGYPSESVPTLTGNTRVERVWIQIWVFPDNQKSDTGTGTESGIPDTQQVPDGYGNGIINFNPSGIRYGYGDMLRSRDKGLGRQYPYPPRPIAMSTYDFLSSTFYSIQPRKLYNYGFSGSLMCHVSCHVDHIPCV</sequence>
<dbReference type="GO" id="GO:0006629">
    <property type="term" value="P:lipid metabolic process"/>
    <property type="evidence" value="ECO:0007669"/>
    <property type="project" value="InterPro"/>
</dbReference>
<feature type="transmembrane region" description="Helical" evidence="1">
    <location>
        <begin position="32"/>
        <end position="51"/>
    </location>
</feature>
<dbReference type="GO" id="GO:0008374">
    <property type="term" value="F:O-acyltransferase activity"/>
    <property type="evidence" value="ECO:0007669"/>
    <property type="project" value="InterPro"/>
</dbReference>
<dbReference type="PANTHER" id="PTHR31595:SF70">
    <property type="entry name" value="LONG-CHAIN-ALCOHOL O-FATTY-ACYLTRANSFERASE 3-RELATED"/>
    <property type="match status" value="1"/>
</dbReference>
<evidence type="ECO:0000256" key="1">
    <source>
        <dbReference type="SAM" id="Phobius"/>
    </source>
</evidence>
<proteinExistence type="predicted"/>
<protein>
    <submittedName>
        <fullName evidence="2">Putative long-chain-alcohol O-fatty-acyltransferase 3</fullName>
    </submittedName>
</protein>
<keyword evidence="1" id="KW-0812">Transmembrane</keyword>
<evidence type="ECO:0000313" key="2">
    <source>
        <dbReference type="EMBL" id="RZB51285.1"/>
    </source>
</evidence>
<evidence type="ECO:0000313" key="3">
    <source>
        <dbReference type="Proteomes" id="UP000289340"/>
    </source>
</evidence>
<feature type="transmembrane region" description="Helical" evidence="1">
    <location>
        <begin position="145"/>
        <end position="169"/>
    </location>
</feature>
<keyword evidence="2" id="KW-0012">Acyltransferase</keyword>
<gene>
    <name evidence="2" type="ORF">D0Y65_047917</name>
</gene>
<keyword evidence="3" id="KW-1185">Reference proteome</keyword>
<keyword evidence="2" id="KW-0808">Transferase</keyword>
<dbReference type="Proteomes" id="UP000289340">
    <property type="component" value="Chromosome 18"/>
</dbReference>
<reference evidence="2 3" key="1">
    <citation type="submission" date="2018-09" db="EMBL/GenBank/DDBJ databases">
        <title>A high-quality reference genome of wild soybean provides a powerful tool to mine soybean genomes.</title>
        <authorList>
            <person name="Xie M."/>
            <person name="Chung C.Y.L."/>
            <person name="Li M.-W."/>
            <person name="Wong F.-L."/>
            <person name="Chan T.-F."/>
            <person name="Lam H.-M."/>
        </authorList>
    </citation>
    <scope>NUCLEOTIDE SEQUENCE [LARGE SCALE GENOMIC DNA]</scope>
    <source>
        <strain evidence="3">cv. W05</strain>
        <tissue evidence="2">Hypocotyl of etiolated seedlings</tissue>
    </source>
</reference>
<comment type="caution">
    <text evidence="2">The sequence shown here is derived from an EMBL/GenBank/DDBJ whole genome shotgun (WGS) entry which is preliminary data.</text>
</comment>
<dbReference type="InterPro" id="IPR044851">
    <property type="entry name" value="Wax_synthase"/>
</dbReference>
<feature type="transmembrane region" description="Helical" evidence="1">
    <location>
        <begin position="58"/>
        <end position="79"/>
    </location>
</feature>
<name>A0A445FQY6_GLYSO</name>
<keyword evidence="1" id="KW-1133">Transmembrane helix</keyword>
<organism evidence="2 3">
    <name type="scientific">Glycine soja</name>
    <name type="common">Wild soybean</name>
    <dbReference type="NCBI Taxonomy" id="3848"/>
    <lineage>
        <taxon>Eukaryota</taxon>
        <taxon>Viridiplantae</taxon>
        <taxon>Streptophyta</taxon>
        <taxon>Embryophyta</taxon>
        <taxon>Tracheophyta</taxon>
        <taxon>Spermatophyta</taxon>
        <taxon>Magnoliopsida</taxon>
        <taxon>eudicotyledons</taxon>
        <taxon>Gunneridae</taxon>
        <taxon>Pentapetalae</taxon>
        <taxon>rosids</taxon>
        <taxon>fabids</taxon>
        <taxon>Fabales</taxon>
        <taxon>Fabaceae</taxon>
        <taxon>Papilionoideae</taxon>
        <taxon>50 kb inversion clade</taxon>
        <taxon>NPAAA clade</taxon>
        <taxon>indigoferoid/millettioid clade</taxon>
        <taxon>Phaseoleae</taxon>
        <taxon>Glycine</taxon>
        <taxon>Glycine subgen. Soja</taxon>
    </lineage>
</organism>
<dbReference type="PANTHER" id="PTHR31595">
    <property type="entry name" value="LONG-CHAIN-ALCOHOL O-FATTY-ACYLTRANSFERASE 3-RELATED"/>
    <property type="match status" value="1"/>
</dbReference>
<dbReference type="AlphaFoldDB" id="A0A445FQY6"/>